<name>A0A0F9MTY7_9ZZZZ</name>
<proteinExistence type="predicted"/>
<dbReference type="PANTHER" id="PTHR21624">
    <property type="entry name" value="STEROL DESATURASE-RELATED PROTEIN"/>
    <property type="match status" value="1"/>
</dbReference>
<keyword evidence="3 7" id="KW-1133">Transmembrane helix</keyword>
<keyword evidence="4" id="KW-0560">Oxidoreductase</keyword>
<evidence type="ECO:0000256" key="2">
    <source>
        <dbReference type="ARBA" id="ARBA00022692"/>
    </source>
</evidence>
<dbReference type="EMBL" id="LAZR01004370">
    <property type="protein sequence ID" value="KKN09239.1"/>
    <property type="molecule type" value="Genomic_DNA"/>
</dbReference>
<keyword evidence="5" id="KW-0443">Lipid metabolism</keyword>
<organism evidence="9">
    <name type="scientific">marine sediment metagenome</name>
    <dbReference type="NCBI Taxonomy" id="412755"/>
    <lineage>
        <taxon>unclassified sequences</taxon>
        <taxon>metagenomes</taxon>
        <taxon>ecological metagenomes</taxon>
    </lineage>
</organism>
<evidence type="ECO:0000256" key="3">
    <source>
        <dbReference type="ARBA" id="ARBA00022989"/>
    </source>
</evidence>
<feature type="transmembrane region" description="Helical" evidence="7">
    <location>
        <begin position="25"/>
        <end position="45"/>
    </location>
</feature>
<comment type="caution">
    <text evidence="9">The sequence shown here is derived from an EMBL/GenBank/DDBJ whole genome shotgun (WGS) entry which is preliminary data.</text>
</comment>
<comment type="subcellular location">
    <subcellularLocation>
        <location evidence="1">Endomembrane system</location>
        <topology evidence="1">Multi-pass membrane protein</topology>
    </subcellularLocation>
</comment>
<evidence type="ECO:0000313" key="9">
    <source>
        <dbReference type="EMBL" id="KKN09239.1"/>
    </source>
</evidence>
<dbReference type="InterPro" id="IPR006694">
    <property type="entry name" value="Fatty_acid_hydroxylase"/>
</dbReference>
<feature type="transmembrane region" description="Helical" evidence="7">
    <location>
        <begin position="156"/>
        <end position="175"/>
    </location>
</feature>
<dbReference type="InterPro" id="IPR051689">
    <property type="entry name" value="Sterol_desaturase/TMEM195"/>
</dbReference>
<feature type="transmembrane region" description="Helical" evidence="7">
    <location>
        <begin position="66"/>
        <end position="94"/>
    </location>
</feature>
<evidence type="ECO:0000256" key="4">
    <source>
        <dbReference type="ARBA" id="ARBA00023002"/>
    </source>
</evidence>
<reference evidence="9" key="1">
    <citation type="journal article" date="2015" name="Nature">
        <title>Complex archaea that bridge the gap between prokaryotes and eukaryotes.</title>
        <authorList>
            <person name="Spang A."/>
            <person name="Saw J.H."/>
            <person name="Jorgensen S.L."/>
            <person name="Zaremba-Niedzwiedzka K."/>
            <person name="Martijn J."/>
            <person name="Lind A.E."/>
            <person name="van Eijk R."/>
            <person name="Schleper C."/>
            <person name="Guy L."/>
            <person name="Ettema T.J."/>
        </authorList>
    </citation>
    <scope>NUCLEOTIDE SEQUENCE</scope>
</reference>
<dbReference type="GO" id="GO:0016020">
    <property type="term" value="C:membrane"/>
    <property type="evidence" value="ECO:0007669"/>
    <property type="project" value="GOC"/>
</dbReference>
<keyword evidence="2 7" id="KW-0812">Transmembrane</keyword>
<protein>
    <recommendedName>
        <fullName evidence="8">Fatty acid hydroxylase domain-containing protein</fullName>
    </recommendedName>
</protein>
<dbReference type="PANTHER" id="PTHR21624:SF1">
    <property type="entry name" value="ALKYLGLYCEROL MONOOXYGENASE"/>
    <property type="match status" value="1"/>
</dbReference>
<dbReference type="GO" id="GO:0005506">
    <property type="term" value="F:iron ion binding"/>
    <property type="evidence" value="ECO:0007669"/>
    <property type="project" value="InterPro"/>
</dbReference>
<dbReference type="GO" id="GO:0005783">
    <property type="term" value="C:endoplasmic reticulum"/>
    <property type="evidence" value="ECO:0007669"/>
    <property type="project" value="TreeGrafter"/>
</dbReference>
<keyword evidence="6 7" id="KW-0472">Membrane</keyword>
<dbReference type="GO" id="GO:0008610">
    <property type="term" value="P:lipid biosynthetic process"/>
    <property type="evidence" value="ECO:0007669"/>
    <property type="project" value="InterPro"/>
</dbReference>
<sequence>MDFLYQTVTEALINVFGRAPGLSELILILMLPLFVSAFLLEWIHVRYRSGNWNIARNQTFWLREVAANYALGFGFYISSALMNVSYLLALWALLWEHRLFTIPVNVFTVIAAFFVQELCYYWYHRTAHRVRWFWAQHVSHHTGEIMNMSTAARQSILNGIIGTWIFFVPAVLLGFSPDLILGLLAANLAYQWFVHTESIGKFHPAIEWLFNTPSNHRVHHGRNTQYIDKNYGGVVMLFDHLFGTYEPEQEKVLYGTPQQIKSHNWFVLNLHELVDMMRDVMAPGPVLERLKHLWKPPGWVREGHEPIHTWTVERQQTANQETIQALKP</sequence>
<gene>
    <name evidence="9" type="ORF">LCGC14_1048590</name>
</gene>
<evidence type="ECO:0000256" key="6">
    <source>
        <dbReference type="ARBA" id="ARBA00023136"/>
    </source>
</evidence>
<dbReference type="AlphaFoldDB" id="A0A0F9MTY7"/>
<dbReference type="GO" id="GO:0006643">
    <property type="term" value="P:membrane lipid metabolic process"/>
    <property type="evidence" value="ECO:0007669"/>
    <property type="project" value="TreeGrafter"/>
</dbReference>
<evidence type="ECO:0000259" key="8">
    <source>
        <dbReference type="Pfam" id="PF04116"/>
    </source>
</evidence>
<accession>A0A0F9MTY7</accession>
<feature type="transmembrane region" description="Helical" evidence="7">
    <location>
        <begin position="100"/>
        <end position="123"/>
    </location>
</feature>
<evidence type="ECO:0000256" key="1">
    <source>
        <dbReference type="ARBA" id="ARBA00004127"/>
    </source>
</evidence>
<feature type="domain" description="Fatty acid hydroxylase" evidence="8">
    <location>
        <begin position="110"/>
        <end position="244"/>
    </location>
</feature>
<dbReference type="Pfam" id="PF04116">
    <property type="entry name" value="FA_hydroxylase"/>
    <property type="match status" value="1"/>
</dbReference>
<dbReference type="GO" id="GO:0050479">
    <property type="term" value="F:glyceryl-ether monooxygenase activity"/>
    <property type="evidence" value="ECO:0007669"/>
    <property type="project" value="TreeGrafter"/>
</dbReference>
<evidence type="ECO:0000256" key="7">
    <source>
        <dbReference type="SAM" id="Phobius"/>
    </source>
</evidence>
<evidence type="ECO:0000256" key="5">
    <source>
        <dbReference type="ARBA" id="ARBA00023098"/>
    </source>
</evidence>